<protein>
    <submittedName>
        <fullName evidence="2">Uncharacterized protein</fullName>
    </submittedName>
</protein>
<evidence type="ECO:0000256" key="1">
    <source>
        <dbReference type="SAM" id="MobiDB-lite"/>
    </source>
</evidence>
<accession>A0AA44Q8G9</accession>
<dbReference type="EMBL" id="NVBO01000169">
    <property type="protein sequence ID" value="PFR98852.1"/>
    <property type="molecule type" value="Genomic_DNA"/>
</dbReference>
<reference evidence="2 3" key="1">
    <citation type="submission" date="2017-09" db="EMBL/GenBank/DDBJ databases">
        <title>Large-scale bioinformatics analysis of Bacillus genomes uncovers conserved roles of natural products in bacterial physiology.</title>
        <authorList>
            <consortium name="Agbiome Team Llc"/>
            <person name="Bleich R.M."/>
            <person name="Grubbs K.J."/>
            <person name="Santa Maria K.C."/>
            <person name="Allen S.E."/>
            <person name="Farag S."/>
            <person name="Shank E.A."/>
            <person name="Bowers A."/>
        </authorList>
    </citation>
    <scope>NUCLEOTIDE SEQUENCE [LARGE SCALE GENOMIC DNA]</scope>
    <source>
        <strain evidence="2 3">AFS067272</strain>
    </source>
</reference>
<feature type="compositionally biased region" description="Basic and acidic residues" evidence="1">
    <location>
        <begin position="440"/>
        <end position="449"/>
    </location>
</feature>
<name>A0AA44Q8G9_BACCE</name>
<sequence length="449" mass="52631">MEGNEKKEEHRECTDPVEEIEVKETKELKVMENVEGSEKLSSDKQDSIEHEIERREENIDPLTSLFPEIFKFESPLKNILQPIQFESPLKDILQPIQIGAKLRGMFQTTKLVQNEMTKALREVASVGEQIKLAMPSIGAELRNTIHTLRDAFNSVSSVGQTIREALKTFDFEEELKVLREQAKIAEETTINFKTIMLKMEFPPHDNIPLSGMKRIVMLYENKGMEYTKRFVTRYMTLFIFNNNTLKEIRNSWQRAKWLEERMPILENAIDGHINSYYSLTIPTILAQTEGILVDGMLRLEAVDLDEEIGYINQKDFLRQFLLGRNTSFSFDKQIETFYIKTILARFDRGKEVKSDLSRHAILHGENLKYGTKINSLKAILVFDYIFDKLNRSYRDVEKSKEEIRQRRIRRAKRNTQGNTKGRATQKQRFKRNNQQNLNKEIQKNNKPKE</sequence>
<dbReference type="RefSeq" id="WP_098618073.1">
    <property type="nucleotide sequence ID" value="NZ_NVBO01000169.1"/>
</dbReference>
<gene>
    <name evidence="2" type="ORF">COK38_17905</name>
</gene>
<dbReference type="Proteomes" id="UP000226357">
    <property type="component" value="Unassembled WGS sequence"/>
</dbReference>
<feature type="region of interest" description="Disordered" evidence="1">
    <location>
        <begin position="408"/>
        <end position="449"/>
    </location>
</feature>
<dbReference type="AlphaFoldDB" id="A0AA44Q8G9"/>
<evidence type="ECO:0000313" key="3">
    <source>
        <dbReference type="Proteomes" id="UP000226357"/>
    </source>
</evidence>
<proteinExistence type="predicted"/>
<organism evidence="2 3">
    <name type="scientific">Bacillus cereus</name>
    <dbReference type="NCBI Taxonomy" id="1396"/>
    <lineage>
        <taxon>Bacteria</taxon>
        <taxon>Bacillati</taxon>
        <taxon>Bacillota</taxon>
        <taxon>Bacilli</taxon>
        <taxon>Bacillales</taxon>
        <taxon>Bacillaceae</taxon>
        <taxon>Bacillus</taxon>
        <taxon>Bacillus cereus group</taxon>
    </lineage>
</organism>
<evidence type="ECO:0000313" key="2">
    <source>
        <dbReference type="EMBL" id="PFR98852.1"/>
    </source>
</evidence>
<comment type="caution">
    <text evidence="2">The sequence shown here is derived from an EMBL/GenBank/DDBJ whole genome shotgun (WGS) entry which is preliminary data.</text>
</comment>